<accession>A0A2N1E3G5</accession>
<organism evidence="1 2">
    <name type="scientific">Pseudomonas fluorescens</name>
    <dbReference type="NCBI Taxonomy" id="294"/>
    <lineage>
        <taxon>Bacteria</taxon>
        <taxon>Pseudomonadati</taxon>
        <taxon>Pseudomonadota</taxon>
        <taxon>Gammaproteobacteria</taxon>
        <taxon>Pseudomonadales</taxon>
        <taxon>Pseudomonadaceae</taxon>
        <taxon>Pseudomonas</taxon>
    </lineage>
</organism>
<evidence type="ECO:0000313" key="1">
    <source>
        <dbReference type="EMBL" id="PKH19052.1"/>
    </source>
</evidence>
<name>A0A2N1E3G5_PSEFL</name>
<protein>
    <submittedName>
        <fullName evidence="1">Uncharacterized protein</fullName>
    </submittedName>
</protein>
<dbReference type="AlphaFoldDB" id="A0A2N1E3G5"/>
<dbReference type="Proteomes" id="UP000233564">
    <property type="component" value="Unassembled WGS sequence"/>
</dbReference>
<proteinExistence type="predicted"/>
<dbReference type="EMBL" id="NVXX01000023">
    <property type="protein sequence ID" value="PKH19052.1"/>
    <property type="molecule type" value="Genomic_DNA"/>
</dbReference>
<sequence length="90" mass="10026">MSIKLPPNRFYTFKDPSLDNGSLEITYAVFTRPGAPEVGAIDETNSYGVFLDRELDGIISLDIDDCRFSLTHKQASVLASRLTELTQVDE</sequence>
<comment type="caution">
    <text evidence="1">The sequence shown here is derived from an EMBL/GenBank/DDBJ whole genome shotgun (WGS) entry which is preliminary data.</text>
</comment>
<reference evidence="1 2" key="1">
    <citation type="submission" date="2017-08" db="EMBL/GenBank/DDBJ databases">
        <authorList>
            <person name="de Groot N.N."/>
        </authorList>
    </citation>
    <scope>NUCLEOTIDE SEQUENCE [LARGE SCALE GENOMIC DNA]</scope>
    <source>
        <strain evidence="1 2">PfR 37</strain>
    </source>
</reference>
<evidence type="ECO:0000313" key="2">
    <source>
        <dbReference type="Proteomes" id="UP000233564"/>
    </source>
</evidence>
<gene>
    <name evidence="1" type="ORF">CIB54_16965</name>
</gene>